<dbReference type="PANTHER" id="PTHR36440">
    <property type="entry name" value="PUTATIVE (AFU_ORTHOLOGUE AFUA_8G07350)-RELATED"/>
    <property type="match status" value="1"/>
</dbReference>
<dbReference type="PANTHER" id="PTHR36440:SF1">
    <property type="entry name" value="PUTATIVE (AFU_ORTHOLOGUE AFUA_8G07350)-RELATED"/>
    <property type="match status" value="1"/>
</dbReference>
<dbReference type="InterPro" id="IPR011051">
    <property type="entry name" value="RmlC_Cupin_sf"/>
</dbReference>
<dbReference type="InterPro" id="IPR053146">
    <property type="entry name" value="QDO-like"/>
</dbReference>
<reference evidence="2 3" key="1">
    <citation type="submission" date="2019-03" db="EMBL/GenBank/DDBJ databases">
        <title>Genomic Encyclopedia of Type Strains, Phase IV (KMG-IV): sequencing the most valuable type-strain genomes for metagenomic binning, comparative biology and taxonomic classification.</title>
        <authorList>
            <person name="Goeker M."/>
        </authorList>
    </citation>
    <scope>NUCLEOTIDE SEQUENCE [LARGE SCALE GENOMIC DNA]</scope>
    <source>
        <strain evidence="2 3">DSM 45775</strain>
    </source>
</reference>
<keyword evidence="3" id="KW-1185">Reference proteome</keyword>
<dbReference type="OrthoDB" id="5243731at2"/>
<dbReference type="SUPFAM" id="SSF51182">
    <property type="entry name" value="RmlC-like cupins"/>
    <property type="match status" value="1"/>
</dbReference>
<comment type="caution">
    <text evidence="2">The sequence shown here is derived from an EMBL/GenBank/DDBJ whole genome shotgun (WGS) entry which is preliminary data.</text>
</comment>
<dbReference type="EMBL" id="SNYO01000005">
    <property type="protein sequence ID" value="TDQ55747.1"/>
    <property type="molecule type" value="Genomic_DNA"/>
</dbReference>
<dbReference type="AlphaFoldDB" id="A0A4R6VF53"/>
<organism evidence="2 3">
    <name type="scientific">Actinomycetospora succinea</name>
    <dbReference type="NCBI Taxonomy" id="663603"/>
    <lineage>
        <taxon>Bacteria</taxon>
        <taxon>Bacillati</taxon>
        <taxon>Actinomycetota</taxon>
        <taxon>Actinomycetes</taxon>
        <taxon>Pseudonocardiales</taxon>
        <taxon>Pseudonocardiaceae</taxon>
        <taxon>Actinomycetospora</taxon>
    </lineage>
</organism>
<dbReference type="InterPro" id="IPR013096">
    <property type="entry name" value="Cupin_2"/>
</dbReference>
<proteinExistence type="predicted"/>
<gene>
    <name evidence="2" type="ORF">EV188_105143</name>
</gene>
<feature type="domain" description="Cupin type-2" evidence="1">
    <location>
        <begin position="51"/>
        <end position="116"/>
    </location>
</feature>
<evidence type="ECO:0000313" key="3">
    <source>
        <dbReference type="Proteomes" id="UP000295705"/>
    </source>
</evidence>
<name>A0A4R6VF53_9PSEU</name>
<dbReference type="RefSeq" id="WP_133827918.1">
    <property type="nucleotide sequence ID" value="NZ_BAABHR010000030.1"/>
</dbReference>
<sequence length="170" mass="18343">MSFPTESPGIPASDPGVFRFRSEAEQAGPAIFLAPGDVTGGGYGLFESAAEPGRMGAVPHFHTGFSEAFWVISGRLGVMSGREWQVLGSGDFAHVPVNGVHAFTAVGDERARFLILFVPGSPASRYPREHYFRGLAERFARGASPEEIDEFALECDQVNLRDWESGPIPS</sequence>
<dbReference type="Gene3D" id="2.60.120.10">
    <property type="entry name" value="Jelly Rolls"/>
    <property type="match status" value="1"/>
</dbReference>
<evidence type="ECO:0000313" key="2">
    <source>
        <dbReference type="EMBL" id="TDQ55747.1"/>
    </source>
</evidence>
<protein>
    <submittedName>
        <fullName evidence="2">Cupin domain</fullName>
    </submittedName>
</protein>
<evidence type="ECO:0000259" key="1">
    <source>
        <dbReference type="Pfam" id="PF07883"/>
    </source>
</evidence>
<dbReference type="InterPro" id="IPR014710">
    <property type="entry name" value="RmlC-like_jellyroll"/>
</dbReference>
<dbReference type="Proteomes" id="UP000295705">
    <property type="component" value="Unassembled WGS sequence"/>
</dbReference>
<accession>A0A4R6VF53</accession>
<dbReference type="Pfam" id="PF07883">
    <property type="entry name" value="Cupin_2"/>
    <property type="match status" value="1"/>
</dbReference>